<sequence>MRQYLFATFGLGLLMATPVQAAPTFNVTSTVDAADTNPGDGKCEANVIGGFTKATAVQPLKLTQRWRVADVLAGRVVELGPVFQIPGGRPGIRLRKPCTLRAAVEESNATPGYPWPQIKLPAGTYKLTKGQLAITRTVSITGDAASSTIVDGNNSSRHLRVDNGEHSVYAYLNKLTFANGRNNDSFSGGGSISIGAKAYVSLSESVVRDNYSQVLGGAIYVGGDLQLYKTTIADNQVPSNMGGGMMYSGGGILISSNGSAKIKRSTIAGNQASRGGGIRNGGGRLDMENSTVSGNRATFRGGGIMTYGRTEIFQSTITQNQANYGNVSGSEDRAGGGIYNDTGLLFVSKSIVAGNTDNQSKYAAKYSPDCYSKPVPSYGNKRILISYRGNVIGVSNDNCKVYDYSWGLSSNFDQVGTDATPLDPQLHSLTYNGGLTKTHLPKWTSPAIDKGNGYNFSLADKDHDQRGASRPYGANPDAGAVERGATVPAE</sequence>
<gene>
    <name evidence="3" type="ORF">IQ266_24505</name>
</gene>
<dbReference type="NCBIfam" id="NF041518">
    <property type="entry name" value="choice_anch_Q"/>
    <property type="match status" value="1"/>
</dbReference>
<evidence type="ECO:0000256" key="1">
    <source>
        <dbReference type="SAM" id="MobiDB-lite"/>
    </source>
</evidence>
<feature type="chain" id="PRO_5037827891" description="CSLREA domain-containing protein" evidence="2">
    <location>
        <begin position="22"/>
        <end position="490"/>
    </location>
</feature>
<dbReference type="EMBL" id="JADEXQ010000133">
    <property type="protein sequence ID" value="MBE9032902.1"/>
    <property type="molecule type" value="Genomic_DNA"/>
</dbReference>
<proteinExistence type="predicted"/>
<reference evidence="3" key="1">
    <citation type="submission" date="2020-10" db="EMBL/GenBank/DDBJ databases">
        <authorList>
            <person name="Castelo-Branco R."/>
            <person name="Eusebio N."/>
            <person name="Adriana R."/>
            <person name="Vieira A."/>
            <person name="Brugerolle De Fraissinette N."/>
            <person name="Rezende De Castro R."/>
            <person name="Schneider M.P."/>
            <person name="Vasconcelos V."/>
            <person name="Leao P.N."/>
        </authorList>
    </citation>
    <scope>NUCLEOTIDE SEQUENCE</scope>
    <source>
        <strain evidence="3">LEGE 11480</strain>
    </source>
</reference>
<dbReference type="AlphaFoldDB" id="A0A928VUS3"/>
<dbReference type="PANTHER" id="PTHR11319:SF35">
    <property type="entry name" value="OUTER MEMBRANE PROTEIN PMPC-RELATED"/>
    <property type="match status" value="1"/>
</dbReference>
<dbReference type="SUPFAM" id="SSF51126">
    <property type="entry name" value="Pectin lyase-like"/>
    <property type="match status" value="1"/>
</dbReference>
<organism evidence="3 4">
    <name type="scientific">Romeriopsis navalis LEGE 11480</name>
    <dbReference type="NCBI Taxonomy" id="2777977"/>
    <lineage>
        <taxon>Bacteria</taxon>
        <taxon>Bacillati</taxon>
        <taxon>Cyanobacteriota</taxon>
        <taxon>Cyanophyceae</taxon>
        <taxon>Leptolyngbyales</taxon>
        <taxon>Leptolyngbyaceae</taxon>
        <taxon>Romeriopsis</taxon>
        <taxon>Romeriopsis navalis</taxon>
    </lineage>
</organism>
<evidence type="ECO:0000313" key="4">
    <source>
        <dbReference type="Proteomes" id="UP000625316"/>
    </source>
</evidence>
<dbReference type="Proteomes" id="UP000625316">
    <property type="component" value="Unassembled WGS sequence"/>
</dbReference>
<protein>
    <recommendedName>
        <fullName evidence="5">CSLREA domain-containing protein</fullName>
    </recommendedName>
</protein>
<dbReference type="InterPro" id="IPR011050">
    <property type="entry name" value="Pectin_lyase_fold/virulence"/>
</dbReference>
<keyword evidence="2" id="KW-0732">Signal</keyword>
<evidence type="ECO:0000313" key="3">
    <source>
        <dbReference type="EMBL" id="MBE9032902.1"/>
    </source>
</evidence>
<evidence type="ECO:0008006" key="5">
    <source>
        <dbReference type="Google" id="ProtNLM"/>
    </source>
</evidence>
<dbReference type="InterPro" id="IPR059226">
    <property type="entry name" value="Choice_anch_Q_dom"/>
</dbReference>
<dbReference type="PANTHER" id="PTHR11319">
    <property type="entry name" value="G PROTEIN-COUPLED RECEPTOR-RELATED"/>
    <property type="match status" value="1"/>
</dbReference>
<feature type="region of interest" description="Disordered" evidence="1">
    <location>
        <begin position="458"/>
        <end position="490"/>
    </location>
</feature>
<keyword evidence="4" id="KW-1185">Reference proteome</keyword>
<evidence type="ECO:0000256" key="2">
    <source>
        <dbReference type="SAM" id="SignalP"/>
    </source>
</evidence>
<feature type="region of interest" description="Disordered" evidence="1">
    <location>
        <begin position="270"/>
        <end position="292"/>
    </location>
</feature>
<feature type="compositionally biased region" description="Gly residues" evidence="1">
    <location>
        <begin position="274"/>
        <end position="284"/>
    </location>
</feature>
<comment type="caution">
    <text evidence="3">The sequence shown here is derived from an EMBL/GenBank/DDBJ whole genome shotgun (WGS) entry which is preliminary data.</text>
</comment>
<accession>A0A928VUS3</accession>
<dbReference type="RefSeq" id="WP_264327719.1">
    <property type="nucleotide sequence ID" value="NZ_JADEXQ010000133.1"/>
</dbReference>
<feature type="signal peptide" evidence="2">
    <location>
        <begin position="1"/>
        <end position="21"/>
    </location>
</feature>
<name>A0A928VUS3_9CYAN</name>